<dbReference type="PANTHER" id="PTHR48043">
    <property type="entry name" value="EG:EG0003.4 PROTEIN-RELATED"/>
    <property type="match status" value="1"/>
</dbReference>
<dbReference type="Proteomes" id="UP000567179">
    <property type="component" value="Unassembled WGS sequence"/>
</dbReference>
<dbReference type="GO" id="GO:0008194">
    <property type="term" value="F:UDP-glycosyltransferase activity"/>
    <property type="evidence" value="ECO:0007669"/>
    <property type="project" value="InterPro"/>
</dbReference>
<accession>A0A8H5B0Y9</accession>
<comment type="caution">
    <text evidence="3">The sequence shown here is derived from an EMBL/GenBank/DDBJ whole genome shotgun (WGS) entry which is preliminary data.</text>
</comment>
<keyword evidence="4" id="KW-1185">Reference proteome</keyword>
<dbReference type="OrthoDB" id="5835829at2759"/>
<protein>
    <recommendedName>
        <fullName evidence="5">Glycosyltransferase family 1 protein</fullName>
    </recommendedName>
</protein>
<dbReference type="AlphaFoldDB" id="A0A8H5B0Y9"/>
<proteinExistence type="predicted"/>
<evidence type="ECO:0000313" key="4">
    <source>
        <dbReference type="Proteomes" id="UP000567179"/>
    </source>
</evidence>
<dbReference type="InterPro" id="IPR002213">
    <property type="entry name" value="UDP_glucos_trans"/>
</dbReference>
<dbReference type="SUPFAM" id="SSF53756">
    <property type="entry name" value="UDP-Glycosyltransferase/glycogen phosphorylase"/>
    <property type="match status" value="1"/>
</dbReference>
<reference evidence="3 4" key="1">
    <citation type="journal article" date="2020" name="ISME J.">
        <title>Uncovering the hidden diversity of litter-decomposition mechanisms in mushroom-forming fungi.</title>
        <authorList>
            <person name="Floudas D."/>
            <person name="Bentzer J."/>
            <person name="Ahren D."/>
            <person name="Johansson T."/>
            <person name="Persson P."/>
            <person name="Tunlid A."/>
        </authorList>
    </citation>
    <scope>NUCLEOTIDE SEQUENCE [LARGE SCALE GENOMIC DNA]</scope>
    <source>
        <strain evidence="3 4">CBS 101986</strain>
    </source>
</reference>
<evidence type="ECO:0008006" key="5">
    <source>
        <dbReference type="Google" id="ProtNLM"/>
    </source>
</evidence>
<dbReference type="EMBL" id="JAACJJ010000044">
    <property type="protein sequence ID" value="KAF5314296.1"/>
    <property type="molecule type" value="Genomic_DNA"/>
</dbReference>
<gene>
    <name evidence="3" type="ORF">D9619_011867</name>
</gene>
<evidence type="ECO:0000313" key="3">
    <source>
        <dbReference type="EMBL" id="KAF5314296.1"/>
    </source>
</evidence>
<keyword evidence="1" id="KW-0328">Glycosyltransferase</keyword>
<name>A0A8H5B0Y9_9AGAR</name>
<organism evidence="3 4">
    <name type="scientific">Psilocybe cf. subviscida</name>
    <dbReference type="NCBI Taxonomy" id="2480587"/>
    <lineage>
        <taxon>Eukaryota</taxon>
        <taxon>Fungi</taxon>
        <taxon>Dikarya</taxon>
        <taxon>Basidiomycota</taxon>
        <taxon>Agaricomycotina</taxon>
        <taxon>Agaricomycetes</taxon>
        <taxon>Agaricomycetidae</taxon>
        <taxon>Agaricales</taxon>
        <taxon>Agaricineae</taxon>
        <taxon>Strophariaceae</taxon>
        <taxon>Psilocybe</taxon>
    </lineage>
</organism>
<keyword evidence="2" id="KW-0808">Transferase</keyword>
<dbReference type="InterPro" id="IPR050271">
    <property type="entry name" value="UDP-glycosyltransferase"/>
</dbReference>
<evidence type="ECO:0000256" key="1">
    <source>
        <dbReference type="ARBA" id="ARBA00022676"/>
    </source>
</evidence>
<sequence length="463" mass="51983">MSAPLNVLVFTYPEAGQATTILSLVDGLLAQPQPTDIHVASFSELEKRVEKLNDGVNPGSSLTFHTITGVTEMDAIWRTGMPHDGNQHPPLTRSNYAYEIIPLLLCPWTDKEFEETVQSCKGVLLTLKPDVILMDMVFHQAIEACKQVGAKYIVNTCMPPLGMTLDAQPNGRAFWYYPCGGSGIPFPVPWSFIPKNIWLTLRWAHCFLTDARAKKATGFQFRKDIPYICQGLEELEYPMVVPPNMTLYGPILAQPAPLTSADELRRWIGAKETVLFMMGTHYDFTDELARIALEGILNGFAGRDMQILWKLPNVSKFEKLIQTVLKKRNFAQDTVRAASWLDAPITSILSHPNLVCFIHHGGANSYFESAYCGVPQVILPQWFDLYDNARRVEYLGIGECGNMSTAPRLNIEELENAVSKVTTESRYRRKAAEIGQLCRRKEGRANAVNFLIEQGTQRFSAFI</sequence>
<dbReference type="Gene3D" id="3.40.50.2000">
    <property type="entry name" value="Glycogen Phosphorylase B"/>
    <property type="match status" value="2"/>
</dbReference>
<dbReference type="Pfam" id="PF00201">
    <property type="entry name" value="UDPGT"/>
    <property type="match status" value="1"/>
</dbReference>
<dbReference type="CDD" id="cd03784">
    <property type="entry name" value="GT1_Gtf-like"/>
    <property type="match status" value="1"/>
</dbReference>
<dbReference type="PANTHER" id="PTHR48043:SF145">
    <property type="entry name" value="FI06409P-RELATED"/>
    <property type="match status" value="1"/>
</dbReference>
<evidence type="ECO:0000256" key="2">
    <source>
        <dbReference type="ARBA" id="ARBA00022679"/>
    </source>
</evidence>